<evidence type="ECO:0000256" key="2">
    <source>
        <dbReference type="ARBA" id="ARBA00022448"/>
    </source>
</evidence>
<evidence type="ECO:0000313" key="4">
    <source>
        <dbReference type="EMBL" id="GAG22493.1"/>
    </source>
</evidence>
<comment type="caution">
    <text evidence="4">The sequence shown here is derived from an EMBL/GenBank/DDBJ whole genome shotgun (WGS) entry which is preliminary data.</text>
</comment>
<dbReference type="Pfam" id="PF01991">
    <property type="entry name" value="vATP-synt_E"/>
    <property type="match status" value="1"/>
</dbReference>
<evidence type="ECO:0000256" key="1">
    <source>
        <dbReference type="ARBA" id="ARBA00005901"/>
    </source>
</evidence>
<feature type="non-terminal residue" evidence="4">
    <location>
        <position position="1"/>
    </location>
</feature>
<keyword evidence="2" id="KW-0813">Transport</keyword>
<gene>
    <name evidence="4" type="ORF">S01H1_53229</name>
</gene>
<dbReference type="InterPro" id="IPR002842">
    <property type="entry name" value="ATPase_V1_Esu"/>
</dbReference>
<evidence type="ECO:0000256" key="3">
    <source>
        <dbReference type="ARBA" id="ARBA00023065"/>
    </source>
</evidence>
<sequence length="165" mass="18422">EGIEKAQRQRERRFEERKRRLMEEAEGEAARIWAQASIRARQEVLAAKAAVVSEIADRVKRELEGVSSDEGAKLGLIREALDGLGVDKASIYVSSKDVSKVKRFLEGDKELAARIAEIRESNCSGGVIAEDIDGKVRIDNTYETRLEVLLPRILPQIEGELFGTE</sequence>
<organism evidence="4">
    <name type="scientific">marine sediment metagenome</name>
    <dbReference type="NCBI Taxonomy" id="412755"/>
    <lineage>
        <taxon>unclassified sequences</taxon>
        <taxon>metagenomes</taxon>
        <taxon>ecological metagenomes</taxon>
    </lineage>
</organism>
<dbReference type="AlphaFoldDB" id="X0WD64"/>
<dbReference type="InterPro" id="IPR038495">
    <property type="entry name" value="ATPase_E_C"/>
</dbReference>
<dbReference type="Gene3D" id="3.30.2320.30">
    <property type="entry name" value="ATP synthase, E subunit, C-terminal"/>
    <property type="match status" value="1"/>
</dbReference>
<comment type="similarity">
    <text evidence="1">Belongs to the V-ATPase E subunit family.</text>
</comment>
<reference evidence="4" key="1">
    <citation type="journal article" date="2014" name="Front. Microbiol.">
        <title>High frequency of phylogenetically diverse reductive dehalogenase-homologous genes in deep subseafloor sedimentary metagenomes.</title>
        <authorList>
            <person name="Kawai M."/>
            <person name="Futagami T."/>
            <person name="Toyoda A."/>
            <person name="Takaki Y."/>
            <person name="Nishi S."/>
            <person name="Hori S."/>
            <person name="Arai W."/>
            <person name="Tsubouchi T."/>
            <person name="Morono Y."/>
            <person name="Uchiyama I."/>
            <person name="Ito T."/>
            <person name="Fujiyama A."/>
            <person name="Inagaki F."/>
            <person name="Takami H."/>
        </authorList>
    </citation>
    <scope>NUCLEOTIDE SEQUENCE</scope>
    <source>
        <strain evidence="4">Expedition CK06-06</strain>
    </source>
</reference>
<keyword evidence="3" id="KW-0406">Ion transport</keyword>
<accession>X0WD64</accession>
<evidence type="ECO:0008006" key="5">
    <source>
        <dbReference type="Google" id="ProtNLM"/>
    </source>
</evidence>
<dbReference type="GO" id="GO:0046961">
    <property type="term" value="F:proton-transporting ATPase activity, rotational mechanism"/>
    <property type="evidence" value="ECO:0007669"/>
    <property type="project" value="InterPro"/>
</dbReference>
<dbReference type="EMBL" id="BARS01034461">
    <property type="protein sequence ID" value="GAG22493.1"/>
    <property type="molecule type" value="Genomic_DNA"/>
</dbReference>
<dbReference type="PANTHER" id="PTHR45715">
    <property type="entry name" value="ATPASE H+-TRANSPORTING V1 SUBUNIT E1A-RELATED"/>
    <property type="match status" value="1"/>
</dbReference>
<name>X0WD64_9ZZZZ</name>
<protein>
    <recommendedName>
        <fullName evidence="5">Flagellar assembly protein FliH/Type III secretion system HrpE domain-containing protein</fullName>
    </recommendedName>
</protein>
<dbReference type="Gene3D" id="1.20.5.620">
    <property type="entry name" value="F1F0 ATP synthase subunit B, membrane domain"/>
    <property type="match status" value="1"/>
</dbReference>
<dbReference type="GO" id="GO:0033178">
    <property type="term" value="C:proton-transporting two-sector ATPase complex, catalytic domain"/>
    <property type="evidence" value="ECO:0007669"/>
    <property type="project" value="InterPro"/>
</dbReference>
<dbReference type="SUPFAM" id="SSF160527">
    <property type="entry name" value="V-type ATPase subunit E-like"/>
    <property type="match status" value="1"/>
</dbReference>
<proteinExistence type="inferred from homology"/>